<feature type="binding site" evidence="5">
    <location>
        <position position="236"/>
    </location>
    <ligand>
        <name>3-dehydroquinate</name>
        <dbReference type="ChEBI" id="CHEBI:32364"/>
    </ligand>
</feature>
<comment type="function">
    <text evidence="5">Involved in the third step of the chorismate pathway, which leads to the biosynthesis of aromatic amino acids. Catalyzes the cis-dehydration of 3-dehydroquinate (DHQ) and introduces the first double bond of the aromatic ring to yield 3-dehydroshikimate.</text>
</comment>
<dbReference type="PANTHER" id="PTHR43699:SF1">
    <property type="entry name" value="3-DEHYDROQUINATE DEHYDRATASE"/>
    <property type="match status" value="1"/>
</dbReference>
<proteinExistence type="inferred from homology"/>
<organism evidence="6 7">
    <name type="scientific">Pseudobutyrivibrio ruminis</name>
    <dbReference type="NCBI Taxonomy" id="46206"/>
    <lineage>
        <taxon>Bacteria</taxon>
        <taxon>Bacillati</taxon>
        <taxon>Bacillota</taxon>
        <taxon>Clostridia</taxon>
        <taxon>Lachnospirales</taxon>
        <taxon>Lachnospiraceae</taxon>
        <taxon>Pseudobutyrivibrio</taxon>
    </lineage>
</organism>
<dbReference type="GO" id="GO:0003855">
    <property type="term" value="F:3-dehydroquinate dehydratase activity"/>
    <property type="evidence" value="ECO:0007669"/>
    <property type="project" value="UniProtKB-UniRule"/>
</dbReference>
<comment type="catalytic activity">
    <reaction evidence="1 5">
        <text>3-dehydroquinate = 3-dehydroshikimate + H2O</text>
        <dbReference type="Rhea" id="RHEA:21096"/>
        <dbReference type="ChEBI" id="CHEBI:15377"/>
        <dbReference type="ChEBI" id="CHEBI:16630"/>
        <dbReference type="ChEBI" id="CHEBI:32364"/>
        <dbReference type="EC" id="4.2.1.10"/>
    </reaction>
</comment>
<dbReference type="InterPro" id="IPR001381">
    <property type="entry name" value="DHquinase_I"/>
</dbReference>
<dbReference type="GO" id="GO:0046279">
    <property type="term" value="P:3,4-dihydroxybenzoate biosynthetic process"/>
    <property type="evidence" value="ECO:0007669"/>
    <property type="project" value="UniProtKB-ARBA"/>
</dbReference>
<dbReference type="AlphaFoldDB" id="A0A927U9V9"/>
<comment type="caution">
    <text evidence="5">Lacks conserved residue(s) required for the propagation of feature annotation.</text>
</comment>
<comment type="pathway">
    <text evidence="5">Metabolic intermediate biosynthesis; chorismate biosynthesis; chorismate from D-erythrose 4-phosphate and phosphoenolpyruvate: step 3/7.</text>
</comment>
<dbReference type="InterPro" id="IPR013785">
    <property type="entry name" value="Aldolase_TIM"/>
</dbReference>
<comment type="subunit">
    <text evidence="5">Homodimer.</text>
</comment>
<gene>
    <name evidence="5" type="primary">aroD</name>
    <name evidence="6" type="ORF">E7272_14745</name>
</gene>
<dbReference type="FunFam" id="3.20.20.70:FF:000047">
    <property type="entry name" value="3-dehydroquinate dehydratase"/>
    <property type="match status" value="1"/>
</dbReference>
<reference evidence="6" key="1">
    <citation type="submission" date="2019-04" db="EMBL/GenBank/DDBJ databases">
        <title>Evolution of Biomass-Degrading Anaerobic Consortia Revealed by Metagenomics.</title>
        <authorList>
            <person name="Peng X."/>
        </authorList>
    </citation>
    <scope>NUCLEOTIDE SEQUENCE</scope>
    <source>
        <strain evidence="6">SIG311</strain>
    </source>
</reference>
<dbReference type="Pfam" id="PF01487">
    <property type="entry name" value="DHquinase_I"/>
    <property type="match status" value="1"/>
</dbReference>
<feature type="binding site" evidence="5">
    <location>
        <position position="213"/>
    </location>
    <ligand>
        <name>3-dehydroquinate</name>
        <dbReference type="ChEBI" id="CHEBI:32364"/>
    </ligand>
</feature>
<evidence type="ECO:0000256" key="2">
    <source>
        <dbReference type="ARBA" id="ARBA00023141"/>
    </source>
</evidence>
<evidence type="ECO:0000313" key="7">
    <source>
        <dbReference type="Proteomes" id="UP000766246"/>
    </source>
</evidence>
<dbReference type="PROSITE" id="PS01028">
    <property type="entry name" value="DEHYDROQUINASE_I"/>
    <property type="match status" value="1"/>
</dbReference>
<dbReference type="Gene3D" id="3.20.20.70">
    <property type="entry name" value="Aldolase class I"/>
    <property type="match status" value="1"/>
</dbReference>
<comment type="similarity">
    <text evidence="5">Belongs to the type-I 3-dehydroquinase family.</text>
</comment>
<dbReference type="PANTHER" id="PTHR43699">
    <property type="entry name" value="3-DEHYDROQUINATE DEHYDRATASE"/>
    <property type="match status" value="1"/>
</dbReference>
<dbReference type="InterPro" id="IPR018508">
    <property type="entry name" value="3-dehydroquinate_DH_AS"/>
</dbReference>
<keyword evidence="3 5" id="KW-0456">Lyase</keyword>
<feature type="binding site" evidence="5">
    <location>
        <position position="82"/>
    </location>
    <ligand>
        <name>3-dehydroquinate</name>
        <dbReference type="ChEBI" id="CHEBI:32364"/>
    </ligand>
</feature>
<keyword evidence="4 5" id="KW-0704">Schiff base</keyword>
<evidence type="ECO:0000256" key="5">
    <source>
        <dbReference type="HAMAP-Rule" id="MF_00214"/>
    </source>
</evidence>
<feature type="binding site" evidence="5">
    <location>
        <begin position="46"/>
        <end position="48"/>
    </location>
    <ligand>
        <name>3-dehydroquinate</name>
        <dbReference type="ChEBI" id="CHEBI:32364"/>
    </ligand>
</feature>
<dbReference type="EC" id="4.2.1.10" evidence="5"/>
<evidence type="ECO:0000256" key="3">
    <source>
        <dbReference type="ARBA" id="ARBA00023239"/>
    </source>
</evidence>
<keyword evidence="5" id="KW-0028">Amino-acid biosynthesis</keyword>
<evidence type="ECO:0000256" key="4">
    <source>
        <dbReference type="ARBA" id="ARBA00023270"/>
    </source>
</evidence>
<dbReference type="Proteomes" id="UP000766246">
    <property type="component" value="Unassembled WGS sequence"/>
</dbReference>
<dbReference type="InterPro" id="IPR050146">
    <property type="entry name" value="Type-I_3-dehydroquinase"/>
</dbReference>
<evidence type="ECO:0000313" key="6">
    <source>
        <dbReference type="EMBL" id="MBE5921071.1"/>
    </source>
</evidence>
<feature type="binding site" evidence="5">
    <location>
        <position position="232"/>
    </location>
    <ligand>
        <name>3-dehydroquinate</name>
        <dbReference type="ChEBI" id="CHEBI:32364"/>
    </ligand>
</feature>
<dbReference type="GO" id="GO:0009073">
    <property type="term" value="P:aromatic amino acid family biosynthetic process"/>
    <property type="evidence" value="ECO:0007669"/>
    <property type="project" value="UniProtKB-KW"/>
</dbReference>
<name>A0A927U9V9_9FIRM</name>
<dbReference type="HAMAP" id="MF_00214">
    <property type="entry name" value="AroD"/>
    <property type="match status" value="1"/>
</dbReference>
<keyword evidence="2 5" id="KW-0057">Aromatic amino acid biosynthesis</keyword>
<dbReference type="CDD" id="cd00502">
    <property type="entry name" value="DHQase_I"/>
    <property type="match status" value="1"/>
</dbReference>
<dbReference type="GO" id="GO:0008652">
    <property type="term" value="P:amino acid biosynthetic process"/>
    <property type="evidence" value="ECO:0007669"/>
    <property type="project" value="UniProtKB-KW"/>
</dbReference>
<feature type="active site" description="Proton donor/acceptor" evidence="5">
    <location>
        <position position="143"/>
    </location>
</feature>
<dbReference type="SUPFAM" id="SSF51569">
    <property type="entry name" value="Aldolase"/>
    <property type="match status" value="1"/>
</dbReference>
<dbReference type="NCBIfam" id="TIGR01093">
    <property type="entry name" value="aroD"/>
    <property type="match status" value="1"/>
</dbReference>
<feature type="active site" description="Schiff-base intermediate with substrate" evidence="5">
    <location>
        <position position="170"/>
    </location>
</feature>
<accession>A0A927U9V9</accession>
<dbReference type="EMBL" id="SVER01000083">
    <property type="protein sequence ID" value="MBE5921071.1"/>
    <property type="molecule type" value="Genomic_DNA"/>
</dbReference>
<dbReference type="GO" id="GO:0009423">
    <property type="term" value="P:chorismate biosynthetic process"/>
    <property type="evidence" value="ECO:0007669"/>
    <property type="project" value="UniProtKB-UniRule"/>
</dbReference>
<comment type="caution">
    <text evidence="6">The sequence shown here is derived from an EMBL/GenBank/DDBJ whole genome shotgun (WGS) entry which is preliminary data.</text>
</comment>
<sequence>MSTVKVRNVVIDEGMPKICVPIVGKTKEDILKAAAVIKDTNHHIVEWRVDCFEDALDFDKVAEVLNELRALLEDTPLLFTFRTANEGGEKAIDKNHYLKLNLDVISLNLIDIIDVELFSGDDIVSKIVTKAHANNVAVIASNHDFNKTPDKDEILERLIKMQKLGADIPKIAVMPTCKKDVITLLAATEEMATNHNDTPIITMSMGSMGLISRLCGEAFGSALTFGAIGKTSAPGQMNAADLSKILSLIHEYI</sequence>
<evidence type="ECO:0000256" key="1">
    <source>
        <dbReference type="ARBA" id="ARBA00001864"/>
    </source>
</evidence>
<protein>
    <recommendedName>
        <fullName evidence="5">3-dehydroquinate dehydratase</fullName>
        <shortName evidence="5">3-dehydroquinase</shortName>
        <ecNumber evidence="5">4.2.1.10</ecNumber>
    </recommendedName>
    <alternativeName>
        <fullName evidence="5">Type I DHQase</fullName>
    </alternativeName>
    <alternativeName>
        <fullName evidence="5">Type I dehydroquinase</fullName>
        <shortName evidence="5">DHQ1</shortName>
    </alternativeName>
</protein>